<evidence type="ECO:0000313" key="2">
    <source>
        <dbReference type="EMBL" id="KAE9988003.1"/>
    </source>
</evidence>
<feature type="compositionally biased region" description="Polar residues" evidence="1">
    <location>
        <begin position="300"/>
        <end position="311"/>
    </location>
</feature>
<feature type="compositionally biased region" description="Polar residues" evidence="1">
    <location>
        <begin position="126"/>
        <end position="135"/>
    </location>
</feature>
<feature type="compositionally biased region" description="Basic and acidic residues" evidence="1">
    <location>
        <begin position="53"/>
        <end position="66"/>
    </location>
</feature>
<evidence type="ECO:0000313" key="5">
    <source>
        <dbReference type="Proteomes" id="UP000490939"/>
    </source>
</evidence>
<proteinExistence type="predicted"/>
<gene>
    <name evidence="3" type="ORF">EG327_001328</name>
    <name evidence="2" type="ORF">EG328_000947</name>
</gene>
<dbReference type="Proteomes" id="UP000447873">
    <property type="component" value="Unassembled WGS sequence"/>
</dbReference>
<feature type="region of interest" description="Disordered" evidence="1">
    <location>
        <begin position="340"/>
        <end position="360"/>
    </location>
</feature>
<dbReference type="AlphaFoldDB" id="A0A8H3VHX1"/>
<feature type="compositionally biased region" description="Polar residues" evidence="1">
    <location>
        <begin position="67"/>
        <end position="91"/>
    </location>
</feature>
<accession>A0A8H3VHX1</accession>
<reference evidence="2 4" key="1">
    <citation type="submission" date="2018-12" db="EMBL/GenBank/DDBJ databases">
        <title>Venturia inaequalis Genome Resource.</title>
        <authorList>
            <person name="Lichtner F.J."/>
        </authorList>
    </citation>
    <scope>NUCLEOTIDE SEQUENCE [LARGE SCALE GENOMIC DNA]</scope>
    <source>
        <strain evidence="2 4">120213</strain>
        <strain evidence="3 5">DMI_063113</strain>
    </source>
</reference>
<feature type="region of interest" description="Disordered" evidence="1">
    <location>
        <begin position="300"/>
        <end position="328"/>
    </location>
</feature>
<dbReference type="OrthoDB" id="10464396at2759"/>
<evidence type="ECO:0000256" key="1">
    <source>
        <dbReference type="SAM" id="MobiDB-lite"/>
    </source>
</evidence>
<protein>
    <submittedName>
        <fullName evidence="2">Uncharacterized protein</fullName>
    </submittedName>
</protein>
<evidence type="ECO:0000313" key="4">
    <source>
        <dbReference type="Proteomes" id="UP000447873"/>
    </source>
</evidence>
<dbReference type="EMBL" id="WNWR01000135">
    <property type="protein sequence ID" value="KAE9990480.1"/>
    <property type="molecule type" value="Genomic_DNA"/>
</dbReference>
<name>A0A8H3VHX1_VENIN</name>
<feature type="region of interest" description="Disordered" evidence="1">
    <location>
        <begin position="374"/>
        <end position="411"/>
    </location>
</feature>
<keyword evidence="5" id="KW-1185">Reference proteome</keyword>
<feature type="compositionally biased region" description="Low complexity" evidence="1">
    <location>
        <begin position="1"/>
        <end position="16"/>
    </location>
</feature>
<dbReference type="Proteomes" id="UP000490939">
    <property type="component" value="Unassembled WGS sequence"/>
</dbReference>
<organism evidence="2 4">
    <name type="scientific">Venturia inaequalis</name>
    <name type="common">Apple scab fungus</name>
    <dbReference type="NCBI Taxonomy" id="5025"/>
    <lineage>
        <taxon>Eukaryota</taxon>
        <taxon>Fungi</taxon>
        <taxon>Dikarya</taxon>
        <taxon>Ascomycota</taxon>
        <taxon>Pezizomycotina</taxon>
        <taxon>Dothideomycetes</taxon>
        <taxon>Pleosporomycetidae</taxon>
        <taxon>Venturiales</taxon>
        <taxon>Venturiaceae</taxon>
        <taxon>Venturia</taxon>
    </lineage>
</organism>
<sequence length="639" mass="71286">MYTNLSSLEGSTPSSSSKKRRNAPNFPPARQQQRDASRSPPNRPLPALPVQRGESRQRWGARERSTSRAQQRGQRYDSPQQAPNQHGSLRDSSPARPQLLGRHPLPNPLSTQQIQGRNPVFRKSVPASSSPTSMKEQPYYHDKILPPIPQFDDITMSPEPTRGGATESARGSLMRSLGNVDNMGGKQSAVMNVGSNDVSHHEAIGESAREGWGSDMKNRVHALMNDPSGTGLVSRSSFDIRKERDFSTRSRPALARVASEIFRPDGSRAPRFTEELVIDDEDVADFQKWKEMKRLDNQRYDATQAASSNDPRSPLELPSTPMGNITDSVPRRFLRKIASFGSRRGSEGEQEPSLSKKESKSSFLRKVTSLDFMRLSEDERKSGGSSASPLTPVRTTIDAPPPVRPQRPARSPLDLHVGRMEFEDSNPFAYIEYRRPMDAFHRLKRWSWYNQPGCRSFNVDPNWDNAKKELDHVEVADDQILSIIADYEDMPGYVELIHEIESELSFRKAREDSGTSSPHMGIDLNNAPMVLKHLEKYGEGLPKPMFETRVLGSIGSGDEVDVPVMLERDYSDDSDDGVGGCSFDCAAALNGQMTFLISDSEDEGVEEEAVIGAYSTHRRYLSGEVVRVWGTDSTEGAFF</sequence>
<feature type="region of interest" description="Disordered" evidence="1">
    <location>
        <begin position="1"/>
        <end position="137"/>
    </location>
</feature>
<comment type="caution">
    <text evidence="2">The sequence shown here is derived from an EMBL/GenBank/DDBJ whole genome shotgun (WGS) entry which is preliminary data.</text>
</comment>
<dbReference type="EMBL" id="WNWS01000012">
    <property type="protein sequence ID" value="KAE9988003.1"/>
    <property type="molecule type" value="Genomic_DNA"/>
</dbReference>
<evidence type="ECO:0000313" key="3">
    <source>
        <dbReference type="EMBL" id="KAE9990480.1"/>
    </source>
</evidence>